<dbReference type="Proteomes" id="UP001449795">
    <property type="component" value="Chromosome"/>
</dbReference>
<name>A0ABZ3D1Q2_9PROT</name>
<keyword evidence="2" id="KW-1185">Reference proteome</keyword>
<protein>
    <submittedName>
        <fullName evidence="1">Uncharacterized protein</fullName>
    </submittedName>
</protein>
<accession>A0ABZ3D1Q2</accession>
<sequence length="235" mass="26788">MYDRFISPSFTVSLTPLEKIVHLVHRSPVKWQKTAITIFLAASSPAADRLTDDWMSINVCHICMVGEYMATRDMERLFAEVAELKSMMREILERLPPVDRRRVPAPSDIRQRVEAVFQNCEVSAADIKSALGLDDMSTMEIGRQLTASGMPKRRTAAGALYRVGDAARGKLGRPVEMPDDIDDVMEKTRARWRKLRLPETHRAVAYGIFRDHYPKMRATPAQCAELVRRYPDVVR</sequence>
<gene>
    <name evidence="1" type="ORF">AAC691_15475</name>
</gene>
<dbReference type="RefSeq" id="WP_342627553.1">
    <property type="nucleotide sequence ID" value="NZ_CP152276.1"/>
</dbReference>
<proteinExistence type="predicted"/>
<evidence type="ECO:0000313" key="1">
    <source>
        <dbReference type="EMBL" id="XAE41676.1"/>
    </source>
</evidence>
<organism evidence="1 2">
    <name type="scientific">Nguyenibacter vanlangensis</name>
    <dbReference type="NCBI Taxonomy" id="1216886"/>
    <lineage>
        <taxon>Bacteria</taxon>
        <taxon>Pseudomonadati</taxon>
        <taxon>Pseudomonadota</taxon>
        <taxon>Alphaproteobacteria</taxon>
        <taxon>Acetobacterales</taxon>
        <taxon>Acetobacteraceae</taxon>
        <taxon>Nguyenibacter</taxon>
    </lineage>
</organism>
<reference evidence="1 2" key="1">
    <citation type="submission" date="2024-04" db="EMBL/GenBank/DDBJ databases">
        <title>Complete genome sequence of Nguyenibacter vanlangesis HBCM-1154, a strain capable of nitrogen fixation, IAA production, and phosphorus solubilization isolated from sugarcane soil.</title>
        <authorList>
            <person name="MY HANH P."/>
        </authorList>
    </citation>
    <scope>NUCLEOTIDE SEQUENCE [LARGE SCALE GENOMIC DNA]</scope>
    <source>
        <strain evidence="1 2">HBCM 1154</strain>
    </source>
</reference>
<dbReference type="EMBL" id="CP152276">
    <property type="protein sequence ID" value="XAE41676.1"/>
    <property type="molecule type" value="Genomic_DNA"/>
</dbReference>
<evidence type="ECO:0000313" key="2">
    <source>
        <dbReference type="Proteomes" id="UP001449795"/>
    </source>
</evidence>